<proteinExistence type="predicted"/>
<evidence type="ECO:0000313" key="2">
    <source>
        <dbReference type="Proteomes" id="UP000295741"/>
    </source>
</evidence>
<sequence>MKFRQVLIYFLFMTSCKENPETDLHVGKVISEFKSFKGDSLVFSSKINIWYKPGYAIEELGITTISTDTNRHSKVIYSPTKYLFIDLKRKVFSEYDSFKPSAKKLKVYSQSDSTLIEGGWNFYWDKNVEIQGKISTLPDTIENGKLYERIEFYQKGFDSTRFYCIGYIDCQRSNMFSYMKVFIPGKSNCPVVKLIMIEKKNNKKIMELSLIQQSNELSNTEQLIFSKWSKNSNL</sequence>
<name>A0A4V3C4Q3_9BACT</name>
<gene>
    <name evidence="1" type="ORF">BC659_2100</name>
</gene>
<evidence type="ECO:0000313" key="1">
    <source>
        <dbReference type="EMBL" id="TDO26788.1"/>
    </source>
</evidence>
<keyword evidence="2" id="KW-1185">Reference proteome</keyword>
<dbReference type="Proteomes" id="UP000295741">
    <property type="component" value="Unassembled WGS sequence"/>
</dbReference>
<reference evidence="1 2" key="1">
    <citation type="submission" date="2019-03" db="EMBL/GenBank/DDBJ databases">
        <title>Genomic Encyclopedia of Archaeal and Bacterial Type Strains, Phase II (KMG-II): from individual species to whole genera.</title>
        <authorList>
            <person name="Goeker M."/>
        </authorList>
    </citation>
    <scope>NUCLEOTIDE SEQUENCE [LARGE SCALE GENOMIC DNA]</scope>
    <source>
        <strain evidence="1 2">DSM 28323</strain>
    </source>
</reference>
<dbReference type="AlphaFoldDB" id="A0A4V3C4Q3"/>
<comment type="caution">
    <text evidence="1">The sequence shown here is derived from an EMBL/GenBank/DDBJ whole genome shotgun (WGS) entry which is preliminary data.</text>
</comment>
<dbReference type="EMBL" id="SNWP01000011">
    <property type="protein sequence ID" value="TDO26788.1"/>
    <property type="molecule type" value="Genomic_DNA"/>
</dbReference>
<organism evidence="1 2">
    <name type="scientific">Sediminibacterium goheungense</name>
    <dbReference type="NCBI Taxonomy" id="1086393"/>
    <lineage>
        <taxon>Bacteria</taxon>
        <taxon>Pseudomonadati</taxon>
        <taxon>Bacteroidota</taxon>
        <taxon>Chitinophagia</taxon>
        <taxon>Chitinophagales</taxon>
        <taxon>Chitinophagaceae</taxon>
        <taxon>Sediminibacterium</taxon>
    </lineage>
</organism>
<protein>
    <recommendedName>
        <fullName evidence="3">Lipoprotein</fullName>
    </recommendedName>
</protein>
<accession>A0A4V3C4Q3</accession>
<dbReference type="PROSITE" id="PS51257">
    <property type="entry name" value="PROKAR_LIPOPROTEIN"/>
    <property type="match status" value="1"/>
</dbReference>
<evidence type="ECO:0008006" key="3">
    <source>
        <dbReference type="Google" id="ProtNLM"/>
    </source>
</evidence>